<evidence type="ECO:0000256" key="2">
    <source>
        <dbReference type="SAM" id="Phobius"/>
    </source>
</evidence>
<dbReference type="InterPro" id="IPR006028">
    <property type="entry name" value="GABAA/Glycine_rcpt"/>
</dbReference>
<feature type="transmembrane region" description="Helical" evidence="2">
    <location>
        <begin position="335"/>
        <end position="356"/>
    </location>
</feature>
<evidence type="ECO:0000256" key="1">
    <source>
        <dbReference type="ARBA" id="ARBA00022729"/>
    </source>
</evidence>
<sequence>MSKCKKALCFKSRTGVCKTEAKISGGQQQQHRLFVSAARNFLGGRAFLNCPGKMGKPPRFIAHLALLLLFCVSASIADPADIKTRLQDLGVNQHVDIPPEGTKNPDVKLFDEPANISGKPVIVTVHLQILDINQIDDDSQDFSVTMYLRQQWKDPRLAFKDPKTSSLVLTDPSKIWVPDLMFLNEKEGRIHDITSNNAFIRIQKDGEVLYSTRLTVALSCPMDHSEFPMDEQICKISMESYAHRKDELVFIWNDDLEPVVINEKLTLDPFELQAYGYDYCTSNTTSGEYSCIVVELSFGRSALEQYLVLAYLPVAAMVIVAYLTLWVPERRGPRLICALSAFGVTALTAAVITTLDPDTNDSTALDCWAKWSVLFAFIPILAILVTGCGQMDIDDDAAKVVGTLNFPANSLFESAFVVFLPILYIIFNLVYWFYYYSNEGLDGLDAEKKFEF</sequence>
<gene>
    <name evidence="4" type="ORF">CLODIP_2_CD12429</name>
</gene>
<dbReference type="PRINTS" id="PR00252">
    <property type="entry name" value="NRIONCHANNEL"/>
</dbReference>
<feature type="transmembrane region" description="Helical" evidence="2">
    <location>
        <begin position="306"/>
        <end position="328"/>
    </location>
</feature>
<name>A0A8S1CI54_9INSE</name>
<dbReference type="InterPro" id="IPR006202">
    <property type="entry name" value="Neur_chan_lig-bd"/>
</dbReference>
<dbReference type="PANTHER" id="PTHR18945">
    <property type="entry name" value="NEUROTRANSMITTER GATED ION CHANNEL"/>
    <property type="match status" value="1"/>
</dbReference>
<dbReference type="GO" id="GO:0016020">
    <property type="term" value="C:membrane"/>
    <property type="evidence" value="ECO:0007669"/>
    <property type="project" value="InterPro"/>
</dbReference>
<keyword evidence="1" id="KW-0732">Signal</keyword>
<dbReference type="OrthoDB" id="407674at2759"/>
<dbReference type="AlphaFoldDB" id="A0A8S1CI54"/>
<accession>A0A8S1CI54</accession>
<protein>
    <recommendedName>
        <fullName evidence="3">Neurotransmitter-gated ion-channel ligand-binding domain-containing protein</fullName>
    </recommendedName>
</protein>
<dbReference type="GO" id="GO:0004888">
    <property type="term" value="F:transmembrane signaling receptor activity"/>
    <property type="evidence" value="ECO:0007669"/>
    <property type="project" value="InterPro"/>
</dbReference>
<dbReference type="InterPro" id="IPR038050">
    <property type="entry name" value="Neuro_actylchol_rec"/>
</dbReference>
<dbReference type="Gene3D" id="2.70.170.10">
    <property type="entry name" value="Neurotransmitter-gated ion-channel ligand-binding domain"/>
    <property type="match status" value="1"/>
</dbReference>
<evidence type="ECO:0000313" key="5">
    <source>
        <dbReference type="Proteomes" id="UP000494165"/>
    </source>
</evidence>
<keyword evidence="2" id="KW-0472">Membrane</keyword>
<dbReference type="EMBL" id="CADEPI010000018">
    <property type="protein sequence ID" value="CAB3364979.1"/>
    <property type="molecule type" value="Genomic_DNA"/>
</dbReference>
<feature type="transmembrane region" description="Helical" evidence="2">
    <location>
        <begin position="368"/>
        <end position="389"/>
    </location>
</feature>
<dbReference type="SUPFAM" id="SSF63712">
    <property type="entry name" value="Nicotinic receptor ligand binding domain-like"/>
    <property type="match status" value="1"/>
</dbReference>
<dbReference type="Gene3D" id="1.20.58.390">
    <property type="entry name" value="Neurotransmitter-gated ion-channel transmembrane domain"/>
    <property type="match status" value="1"/>
</dbReference>
<reference evidence="4 5" key="1">
    <citation type="submission" date="2020-04" db="EMBL/GenBank/DDBJ databases">
        <authorList>
            <person name="Alioto T."/>
            <person name="Alioto T."/>
            <person name="Gomez Garrido J."/>
        </authorList>
    </citation>
    <scope>NUCLEOTIDE SEQUENCE [LARGE SCALE GENOMIC DNA]</scope>
</reference>
<proteinExistence type="predicted"/>
<keyword evidence="2" id="KW-1133">Transmembrane helix</keyword>
<keyword evidence="5" id="KW-1185">Reference proteome</keyword>
<feature type="transmembrane region" description="Helical" evidence="2">
    <location>
        <begin position="410"/>
        <end position="434"/>
    </location>
</feature>
<dbReference type="PRINTS" id="PR00253">
    <property type="entry name" value="GABAARECEPTR"/>
</dbReference>
<dbReference type="InterPro" id="IPR006201">
    <property type="entry name" value="Neur_channel"/>
</dbReference>
<evidence type="ECO:0000313" key="4">
    <source>
        <dbReference type="EMBL" id="CAB3364979.1"/>
    </source>
</evidence>
<evidence type="ECO:0000259" key="3">
    <source>
        <dbReference type="Pfam" id="PF02931"/>
    </source>
</evidence>
<keyword evidence="2" id="KW-0812">Transmembrane</keyword>
<dbReference type="FunFam" id="2.70.170.10:FF:000045">
    <property type="entry name" value="Predicted protein"/>
    <property type="match status" value="1"/>
</dbReference>
<comment type="caution">
    <text evidence="4">The sequence shown here is derived from an EMBL/GenBank/DDBJ whole genome shotgun (WGS) entry which is preliminary data.</text>
</comment>
<dbReference type="Proteomes" id="UP000494165">
    <property type="component" value="Unassembled WGS sequence"/>
</dbReference>
<dbReference type="Pfam" id="PF02931">
    <property type="entry name" value="Neur_chan_LBD"/>
    <property type="match status" value="1"/>
</dbReference>
<feature type="domain" description="Neurotransmitter-gated ion-channel ligand-binding" evidence="3">
    <location>
        <begin position="112"/>
        <end position="272"/>
    </location>
</feature>
<organism evidence="4 5">
    <name type="scientific">Cloeon dipterum</name>
    <dbReference type="NCBI Taxonomy" id="197152"/>
    <lineage>
        <taxon>Eukaryota</taxon>
        <taxon>Metazoa</taxon>
        <taxon>Ecdysozoa</taxon>
        <taxon>Arthropoda</taxon>
        <taxon>Hexapoda</taxon>
        <taxon>Insecta</taxon>
        <taxon>Pterygota</taxon>
        <taxon>Palaeoptera</taxon>
        <taxon>Ephemeroptera</taxon>
        <taxon>Pisciforma</taxon>
        <taxon>Baetidae</taxon>
        <taxon>Cloeon</taxon>
    </lineage>
</organism>
<dbReference type="InterPro" id="IPR036734">
    <property type="entry name" value="Neur_chan_lig-bd_sf"/>
</dbReference>
<dbReference type="GO" id="GO:0005230">
    <property type="term" value="F:extracellular ligand-gated monoatomic ion channel activity"/>
    <property type="evidence" value="ECO:0007669"/>
    <property type="project" value="InterPro"/>
</dbReference>